<dbReference type="EMBL" id="CP034279">
    <property type="protein sequence ID" value="QGV78054.1"/>
    <property type="molecule type" value="Genomic_DNA"/>
</dbReference>
<dbReference type="OrthoDB" id="9798929at2"/>
<dbReference type="GO" id="GO:0009307">
    <property type="term" value="P:DNA restriction-modification system"/>
    <property type="evidence" value="ECO:0007669"/>
    <property type="project" value="UniProtKB-KW"/>
</dbReference>
<keyword evidence="3" id="KW-0255">Endonuclease</keyword>
<dbReference type="PANTHER" id="PTHR30408:SF12">
    <property type="entry name" value="TYPE I RESTRICTION ENZYME MJAVIII SPECIFICITY SUBUNIT"/>
    <property type="match status" value="1"/>
</dbReference>
<dbReference type="RefSeq" id="WP_156691870.1">
    <property type="nucleotide sequence ID" value="NZ_CP034279.1"/>
</dbReference>
<keyword evidence="1" id="KW-0680">Restriction system</keyword>
<dbReference type="Gene3D" id="3.90.220.20">
    <property type="entry name" value="DNA methylase specificity domains"/>
    <property type="match status" value="2"/>
</dbReference>
<protein>
    <submittedName>
        <fullName evidence="3">Restriction endonuclease subunit S</fullName>
    </submittedName>
</protein>
<dbReference type="AlphaFoldDB" id="A0A6I6F5N7"/>
<dbReference type="Proteomes" id="UP000422572">
    <property type="component" value="Chromosome"/>
</dbReference>
<dbReference type="InterPro" id="IPR052021">
    <property type="entry name" value="Type-I_RS_S_subunit"/>
</dbReference>
<dbReference type="NCBIfam" id="NF047740">
    <property type="entry name" value="antiphage_MADS5"/>
    <property type="match status" value="1"/>
</dbReference>
<keyword evidence="3" id="KW-0540">Nuclease</keyword>
<organism evidence="3 4">
    <name type="scientific">Streptomyces ficellus</name>
    <dbReference type="NCBI Taxonomy" id="1977088"/>
    <lineage>
        <taxon>Bacteria</taxon>
        <taxon>Bacillati</taxon>
        <taxon>Actinomycetota</taxon>
        <taxon>Actinomycetes</taxon>
        <taxon>Kitasatosporales</taxon>
        <taxon>Streptomycetaceae</taxon>
        <taxon>Streptomyces</taxon>
    </lineage>
</organism>
<keyword evidence="2" id="KW-0238">DNA-binding</keyword>
<evidence type="ECO:0000256" key="1">
    <source>
        <dbReference type="ARBA" id="ARBA00022747"/>
    </source>
</evidence>
<dbReference type="REBASE" id="375644">
    <property type="entry name" value="S.Sfi8067ORF7185P"/>
</dbReference>
<evidence type="ECO:0000256" key="2">
    <source>
        <dbReference type="ARBA" id="ARBA00023125"/>
    </source>
</evidence>
<dbReference type="GO" id="GO:0003677">
    <property type="term" value="F:DNA binding"/>
    <property type="evidence" value="ECO:0007669"/>
    <property type="project" value="UniProtKB-KW"/>
</dbReference>
<dbReference type="PANTHER" id="PTHR30408">
    <property type="entry name" value="TYPE-1 RESTRICTION ENZYME ECOKI SPECIFICITY PROTEIN"/>
    <property type="match status" value="1"/>
</dbReference>
<accession>A0A6I6F5N7</accession>
<evidence type="ECO:0000313" key="4">
    <source>
        <dbReference type="Proteomes" id="UP000422572"/>
    </source>
</evidence>
<keyword evidence="4" id="KW-1185">Reference proteome</keyword>
<dbReference type="KEGG" id="sfic:EIZ62_07190"/>
<keyword evidence="3" id="KW-0378">Hydrolase</keyword>
<sequence>MKITSLSNPVMSNWLAEQGLRLDASPYVSGSLNTKKLLEQLPKTEPLASLTRGHNGGIFNGPMFRRVYLTDPEHSVPFLGTKDMMAADLTGLPRLRKSDAESATLSYLRLKPGMTLISCSGFNAGRRAYVRPNMGDCWSSQDTLKVEPDSERIKPGYLYAFLLSRFGESLVRGSVYGSAVKHIEPHHIAGIPVPRFEAKIEDQIHDLVEECARLRASFQADLVSASQDFFKSAGLPELDEYQWHQEDRDLGFEVNHLSPLSLRAMNYGERAQRLKAKLASVPHRSLGDICSAGQLRYGPIFKRVDSDLDHGGRLLVGQRQGWWIRPEDGRVISLKHTPAGAFVPDETVMIGGHGMPSESGLFGKATLVTGRWLHHAYSQDFLRVTSGTGDVSGAYLLSFFRSTVAMRLIRSMLTGGGQQSIHSELVTEMPIPISSPDDRERIEGIVRNAYQNRDRADVLEDKALALLTTAIEEAAG</sequence>
<reference evidence="3 4" key="1">
    <citation type="submission" date="2018-12" db="EMBL/GenBank/DDBJ databases">
        <title>Complete genome sequence of Streptomyces ficellus NRRL8067, the producer of ficellomycin, feldamycin and nojirimycin.</title>
        <authorList>
            <person name="Zhang H."/>
            <person name="Yue R."/>
            <person name="Liu Y."/>
            <person name="Li M."/>
            <person name="Mu H."/>
            <person name="Zhang J."/>
        </authorList>
    </citation>
    <scope>NUCLEOTIDE SEQUENCE [LARGE SCALE GENOMIC DNA]</scope>
    <source>
        <strain evidence="3 4">NRRL 8067</strain>
    </source>
</reference>
<dbReference type="GO" id="GO:0004519">
    <property type="term" value="F:endonuclease activity"/>
    <property type="evidence" value="ECO:0007669"/>
    <property type="project" value="UniProtKB-KW"/>
</dbReference>
<dbReference type="InterPro" id="IPR044946">
    <property type="entry name" value="Restrct_endonuc_typeI_TRD_sf"/>
</dbReference>
<dbReference type="SUPFAM" id="SSF116734">
    <property type="entry name" value="DNA methylase specificity domain"/>
    <property type="match status" value="2"/>
</dbReference>
<evidence type="ECO:0000313" key="3">
    <source>
        <dbReference type="EMBL" id="QGV78054.1"/>
    </source>
</evidence>
<proteinExistence type="predicted"/>
<name>A0A6I6F5N7_9ACTN</name>
<gene>
    <name evidence="3" type="ORF">EIZ62_07190</name>
</gene>